<sequence length="301" mass="34108">MRFDYYSASVPRIPEVVFDTLKTGLSDVVSDIQQEPKGMLNYERAHSFLSPSGERVCMLLSGGSNGAPHIRASGMYSERVAGLIRASWRDHRVSRLDVAEDFDGPGTWHRLESLCLSVARSAGLKVTQCGDFREDRDETSGRTWYFGSRQSLAMVRLYEKGKQMASKARYGEPPASPDWVRLELEMKPQNRDAKERAARLTPAQCWGVSHWTAKLSQRVLAADVERVKMTIERDHDDIRALRHMIEQYAGVMDRVSDQLGGEDALLNFMQRMRRELRRDAARAAVVPVHEQSYSPSSAVHH</sequence>
<accession>A0ABT3QAN7</accession>
<dbReference type="GO" id="GO:0003743">
    <property type="term" value="F:translation initiation factor activity"/>
    <property type="evidence" value="ECO:0007669"/>
    <property type="project" value="UniProtKB-KW"/>
</dbReference>
<evidence type="ECO:0000259" key="1">
    <source>
        <dbReference type="Pfam" id="PF02486"/>
    </source>
</evidence>
<feature type="domain" description="Replication initiation protein-like C-terminal" evidence="1">
    <location>
        <begin position="92"/>
        <end position="191"/>
    </location>
</feature>
<dbReference type="RefSeq" id="WP_166123781.1">
    <property type="nucleotide sequence ID" value="NZ_JAPIUX010000058.1"/>
</dbReference>
<gene>
    <name evidence="2" type="ORF">OQ252_13250</name>
</gene>
<dbReference type="Pfam" id="PF02486">
    <property type="entry name" value="Rep_trans"/>
    <property type="match status" value="1"/>
</dbReference>
<keyword evidence="2" id="KW-0648">Protein biosynthesis</keyword>
<proteinExistence type="predicted"/>
<dbReference type="Proteomes" id="UP001526446">
    <property type="component" value="Unassembled WGS sequence"/>
</dbReference>
<comment type="caution">
    <text evidence="2">The sequence shown here is derived from an EMBL/GenBank/DDBJ whole genome shotgun (WGS) entry which is preliminary data.</text>
</comment>
<keyword evidence="2" id="KW-0396">Initiation factor</keyword>
<name>A0ABT3QAN7_9PROT</name>
<evidence type="ECO:0000313" key="2">
    <source>
        <dbReference type="EMBL" id="MCX2562341.1"/>
    </source>
</evidence>
<protein>
    <submittedName>
        <fullName evidence="2">Replication initiation factor domain-containing protein</fullName>
    </submittedName>
</protein>
<dbReference type="EMBL" id="JAPIUX010000058">
    <property type="protein sequence ID" value="MCX2562341.1"/>
    <property type="molecule type" value="Genomic_DNA"/>
</dbReference>
<reference evidence="2 3" key="1">
    <citation type="submission" date="2022-11" db="EMBL/GenBank/DDBJ databases">
        <title>Genome sequencing of Acetobacter type strain.</title>
        <authorList>
            <person name="Heo J."/>
            <person name="Lee D."/>
            <person name="Han B.-H."/>
            <person name="Hong S.-B."/>
            <person name="Kwon S.-W."/>
        </authorList>
    </citation>
    <scope>NUCLEOTIDE SEQUENCE [LARGE SCALE GENOMIC DNA]</scope>
    <source>
        <strain evidence="2 3">KACC 21251</strain>
    </source>
</reference>
<organism evidence="2 3">
    <name type="scientific">Acetobacter farinalis</name>
    <dbReference type="NCBI Taxonomy" id="1260984"/>
    <lineage>
        <taxon>Bacteria</taxon>
        <taxon>Pseudomonadati</taxon>
        <taxon>Pseudomonadota</taxon>
        <taxon>Alphaproteobacteria</taxon>
        <taxon>Acetobacterales</taxon>
        <taxon>Acetobacteraceae</taxon>
        <taxon>Acetobacter</taxon>
    </lineage>
</organism>
<dbReference type="InterPro" id="IPR003491">
    <property type="entry name" value="REP-like_C"/>
</dbReference>
<keyword evidence="3" id="KW-1185">Reference proteome</keyword>
<evidence type="ECO:0000313" key="3">
    <source>
        <dbReference type="Proteomes" id="UP001526446"/>
    </source>
</evidence>